<sequence>MKLPGSTHTKIDAISKFIGLILLAVSIDNVSKGNYYIALFLFGLGAIIGIVPIFIEVDTSA</sequence>
<organism evidence="2 3">
    <name type="scientific">Candidatus Methanoperedens nitratireducens</name>
    <dbReference type="NCBI Taxonomy" id="1392998"/>
    <lineage>
        <taxon>Archaea</taxon>
        <taxon>Methanobacteriati</taxon>
        <taxon>Methanobacteriota</taxon>
        <taxon>Stenosarchaea group</taxon>
        <taxon>Methanomicrobia</taxon>
        <taxon>Methanosarcinales</taxon>
        <taxon>ANME-2 cluster</taxon>
        <taxon>Candidatus Methanoperedentaceae</taxon>
        <taxon>Candidatus Methanoperedens</taxon>
    </lineage>
</organism>
<dbReference type="AlphaFoldDB" id="A0A0P7ZKJ7"/>
<dbReference type="EMBL" id="LKCM01000070">
    <property type="protein sequence ID" value="KPQ44596.1"/>
    <property type="molecule type" value="Genomic_DNA"/>
</dbReference>
<keyword evidence="1" id="KW-1133">Transmembrane helix</keyword>
<keyword evidence="1" id="KW-0472">Membrane</keyword>
<name>A0A0P7ZKJ7_9EURY</name>
<reference evidence="2 3" key="1">
    <citation type="submission" date="2015-09" db="EMBL/GenBank/DDBJ databases">
        <title>A metagenomics-based metabolic model of nitrate-dependent anaerobic oxidation of methane by Methanoperedens-like archaea.</title>
        <authorList>
            <person name="Arshad A."/>
            <person name="Speth D.R."/>
            <person name="De Graaf R.M."/>
            <person name="Op Den Camp H.J."/>
            <person name="Jetten M.S."/>
            <person name="Welte C.U."/>
        </authorList>
    </citation>
    <scope>NUCLEOTIDE SEQUENCE [LARGE SCALE GENOMIC DNA]</scope>
</reference>
<accession>A0A0P7ZKJ7</accession>
<gene>
    <name evidence="2" type="ORF">MPEBLZ_00823</name>
</gene>
<evidence type="ECO:0000256" key="1">
    <source>
        <dbReference type="SAM" id="Phobius"/>
    </source>
</evidence>
<evidence type="ECO:0000313" key="2">
    <source>
        <dbReference type="EMBL" id="KPQ44596.1"/>
    </source>
</evidence>
<feature type="transmembrane region" description="Helical" evidence="1">
    <location>
        <begin position="35"/>
        <end position="55"/>
    </location>
</feature>
<dbReference type="Proteomes" id="UP000050360">
    <property type="component" value="Unassembled WGS sequence"/>
</dbReference>
<proteinExistence type="predicted"/>
<protein>
    <submittedName>
        <fullName evidence="2">Uncharacterized protein</fullName>
    </submittedName>
</protein>
<keyword evidence="1" id="KW-0812">Transmembrane</keyword>
<evidence type="ECO:0000313" key="3">
    <source>
        <dbReference type="Proteomes" id="UP000050360"/>
    </source>
</evidence>
<comment type="caution">
    <text evidence="2">The sequence shown here is derived from an EMBL/GenBank/DDBJ whole genome shotgun (WGS) entry which is preliminary data.</text>
</comment>